<keyword evidence="1" id="KW-0812">Transmembrane</keyword>
<gene>
    <name evidence="2" type="ORF">POPTR_002G236900</name>
</gene>
<dbReference type="AlphaFoldDB" id="A0A2K2BNG1"/>
<dbReference type="Proteomes" id="UP000006729">
    <property type="component" value="Chromosome 2"/>
</dbReference>
<organism evidence="2 3">
    <name type="scientific">Populus trichocarpa</name>
    <name type="common">Western balsam poplar</name>
    <name type="synonym">Populus balsamifera subsp. trichocarpa</name>
    <dbReference type="NCBI Taxonomy" id="3694"/>
    <lineage>
        <taxon>Eukaryota</taxon>
        <taxon>Viridiplantae</taxon>
        <taxon>Streptophyta</taxon>
        <taxon>Embryophyta</taxon>
        <taxon>Tracheophyta</taxon>
        <taxon>Spermatophyta</taxon>
        <taxon>Magnoliopsida</taxon>
        <taxon>eudicotyledons</taxon>
        <taxon>Gunneridae</taxon>
        <taxon>Pentapetalae</taxon>
        <taxon>rosids</taxon>
        <taxon>fabids</taxon>
        <taxon>Malpighiales</taxon>
        <taxon>Salicaceae</taxon>
        <taxon>Saliceae</taxon>
        <taxon>Populus</taxon>
    </lineage>
</organism>
<keyword evidence="3" id="KW-1185">Reference proteome</keyword>
<name>A0A2K2BNG1_POPTR</name>
<keyword evidence="1" id="KW-0472">Membrane</keyword>
<feature type="transmembrane region" description="Helical" evidence="1">
    <location>
        <begin position="57"/>
        <end position="82"/>
    </location>
</feature>
<dbReference type="InParanoid" id="A0A2K2BNG1"/>
<reference evidence="2 3" key="1">
    <citation type="journal article" date="2006" name="Science">
        <title>The genome of black cottonwood, Populus trichocarpa (Torr. &amp; Gray).</title>
        <authorList>
            <person name="Tuskan G.A."/>
            <person name="Difazio S."/>
            <person name="Jansson S."/>
            <person name="Bohlmann J."/>
            <person name="Grigoriev I."/>
            <person name="Hellsten U."/>
            <person name="Putnam N."/>
            <person name="Ralph S."/>
            <person name="Rombauts S."/>
            <person name="Salamov A."/>
            <person name="Schein J."/>
            <person name="Sterck L."/>
            <person name="Aerts A."/>
            <person name="Bhalerao R.R."/>
            <person name="Bhalerao R.P."/>
            <person name="Blaudez D."/>
            <person name="Boerjan W."/>
            <person name="Brun A."/>
            <person name="Brunner A."/>
            <person name="Busov V."/>
            <person name="Campbell M."/>
            <person name="Carlson J."/>
            <person name="Chalot M."/>
            <person name="Chapman J."/>
            <person name="Chen G.L."/>
            <person name="Cooper D."/>
            <person name="Coutinho P.M."/>
            <person name="Couturier J."/>
            <person name="Covert S."/>
            <person name="Cronk Q."/>
            <person name="Cunningham R."/>
            <person name="Davis J."/>
            <person name="Degroeve S."/>
            <person name="Dejardin A."/>
            <person name="Depamphilis C."/>
            <person name="Detter J."/>
            <person name="Dirks B."/>
            <person name="Dubchak I."/>
            <person name="Duplessis S."/>
            <person name="Ehlting J."/>
            <person name="Ellis B."/>
            <person name="Gendler K."/>
            <person name="Goodstein D."/>
            <person name="Gribskov M."/>
            <person name="Grimwood J."/>
            <person name="Groover A."/>
            <person name="Gunter L."/>
            <person name="Hamberger B."/>
            <person name="Heinze B."/>
            <person name="Helariutta Y."/>
            <person name="Henrissat B."/>
            <person name="Holligan D."/>
            <person name="Holt R."/>
            <person name="Huang W."/>
            <person name="Islam-Faridi N."/>
            <person name="Jones S."/>
            <person name="Jones-Rhoades M."/>
            <person name="Jorgensen R."/>
            <person name="Joshi C."/>
            <person name="Kangasjarvi J."/>
            <person name="Karlsson J."/>
            <person name="Kelleher C."/>
            <person name="Kirkpatrick R."/>
            <person name="Kirst M."/>
            <person name="Kohler A."/>
            <person name="Kalluri U."/>
            <person name="Larimer F."/>
            <person name="Leebens-Mack J."/>
            <person name="Leple J.C."/>
            <person name="Locascio P."/>
            <person name="Lou Y."/>
            <person name="Lucas S."/>
            <person name="Martin F."/>
            <person name="Montanini B."/>
            <person name="Napoli C."/>
            <person name="Nelson D.R."/>
            <person name="Nelson C."/>
            <person name="Nieminen K."/>
            <person name="Nilsson O."/>
            <person name="Pereda V."/>
            <person name="Peter G."/>
            <person name="Philippe R."/>
            <person name="Pilate G."/>
            <person name="Poliakov A."/>
            <person name="Razumovskaya J."/>
            <person name="Richardson P."/>
            <person name="Rinaldi C."/>
            <person name="Ritland K."/>
            <person name="Rouze P."/>
            <person name="Ryaboy D."/>
            <person name="Schmutz J."/>
            <person name="Schrader J."/>
            <person name="Segerman B."/>
            <person name="Shin H."/>
            <person name="Siddiqui A."/>
            <person name="Sterky F."/>
            <person name="Terry A."/>
            <person name="Tsai C.J."/>
            <person name="Uberbacher E."/>
            <person name="Unneberg P."/>
            <person name="Vahala J."/>
            <person name="Wall K."/>
            <person name="Wessler S."/>
            <person name="Yang G."/>
            <person name="Yin T."/>
            <person name="Douglas C."/>
            <person name="Marra M."/>
            <person name="Sandberg G."/>
            <person name="Van de Peer Y."/>
            <person name="Rokhsar D."/>
        </authorList>
    </citation>
    <scope>NUCLEOTIDE SEQUENCE [LARGE SCALE GENOMIC DNA]</scope>
    <source>
        <strain evidence="3">cv. Nisqually</strain>
    </source>
</reference>
<dbReference type="EMBL" id="CM009291">
    <property type="protein sequence ID" value="PNT51316.1"/>
    <property type="molecule type" value="Genomic_DNA"/>
</dbReference>
<sequence length="87" mass="10139">MVLKERAIEFLTSSFLSLYFLPDEAGAYKTLTYVLVFASHELTSQLHTHTHTWRIHCLYFMIDLIGPVILIGICDVQVPFYFNNRID</sequence>
<protein>
    <submittedName>
        <fullName evidence="2">Uncharacterized protein</fullName>
    </submittedName>
</protein>
<evidence type="ECO:0000313" key="2">
    <source>
        <dbReference type="EMBL" id="PNT51316.1"/>
    </source>
</evidence>
<evidence type="ECO:0000313" key="3">
    <source>
        <dbReference type="Proteomes" id="UP000006729"/>
    </source>
</evidence>
<keyword evidence="1" id="KW-1133">Transmembrane helix</keyword>
<proteinExistence type="predicted"/>
<evidence type="ECO:0000256" key="1">
    <source>
        <dbReference type="SAM" id="Phobius"/>
    </source>
</evidence>
<accession>A0A2K2BNG1</accession>